<dbReference type="STRING" id="1172194.WQQ_41000"/>
<dbReference type="Proteomes" id="UP000003704">
    <property type="component" value="Unassembled WGS sequence"/>
</dbReference>
<gene>
    <name evidence="2" type="ORF">WQQ_41000</name>
</gene>
<accession>I8T192</accession>
<keyword evidence="3" id="KW-1185">Reference proteome</keyword>
<feature type="compositionally biased region" description="Basic and acidic residues" evidence="1">
    <location>
        <begin position="7"/>
        <end position="27"/>
    </location>
</feature>
<evidence type="ECO:0000256" key="1">
    <source>
        <dbReference type="SAM" id="MobiDB-lite"/>
    </source>
</evidence>
<protein>
    <submittedName>
        <fullName evidence="2">Uncharacterized protein</fullName>
    </submittedName>
</protein>
<evidence type="ECO:0000313" key="3">
    <source>
        <dbReference type="Proteomes" id="UP000003704"/>
    </source>
</evidence>
<proteinExistence type="predicted"/>
<reference evidence="2 3" key="1">
    <citation type="journal article" date="2012" name="J. Bacteriol.">
        <title>Genome Sequence of n-Alkane-Degrading Hydrocarboniphaga effusa Strain AP103T (ATCC BAA-332T).</title>
        <authorList>
            <person name="Chang H.K."/>
            <person name="Zylstra G.J."/>
            <person name="Chae J.C."/>
        </authorList>
    </citation>
    <scope>NUCLEOTIDE SEQUENCE [LARGE SCALE GENOMIC DNA]</scope>
    <source>
        <strain evidence="2 3">AP103</strain>
    </source>
</reference>
<dbReference type="EMBL" id="AKGD01000004">
    <property type="protein sequence ID" value="EIT67665.1"/>
    <property type="molecule type" value="Genomic_DNA"/>
</dbReference>
<evidence type="ECO:0000313" key="2">
    <source>
        <dbReference type="EMBL" id="EIT67665.1"/>
    </source>
</evidence>
<dbReference type="AlphaFoldDB" id="I8T192"/>
<feature type="region of interest" description="Disordered" evidence="1">
    <location>
        <begin position="1"/>
        <end position="79"/>
    </location>
</feature>
<sequence>MAQQQHRGPEARKIELERRLDENEKTVSRGLASDQEDSEKKNVSGQQQQSGGPDHRGRQGSADHSTPPGGGKLRQDRKE</sequence>
<dbReference type="RefSeq" id="WP_007187035.1">
    <property type="nucleotide sequence ID" value="NZ_AKGD01000004.1"/>
</dbReference>
<organism evidence="2 3">
    <name type="scientific">Hydrocarboniphaga effusa AP103</name>
    <dbReference type="NCBI Taxonomy" id="1172194"/>
    <lineage>
        <taxon>Bacteria</taxon>
        <taxon>Pseudomonadati</taxon>
        <taxon>Pseudomonadota</taxon>
        <taxon>Gammaproteobacteria</taxon>
        <taxon>Nevskiales</taxon>
        <taxon>Nevskiaceae</taxon>
        <taxon>Hydrocarboniphaga</taxon>
    </lineage>
</organism>
<name>I8T192_9GAMM</name>
<comment type="caution">
    <text evidence="2">The sequence shown here is derived from an EMBL/GenBank/DDBJ whole genome shotgun (WGS) entry which is preliminary data.</text>
</comment>